<keyword evidence="8 9" id="KW-0407">Ion channel</keyword>
<feature type="transmembrane region" description="Helical" evidence="9">
    <location>
        <begin position="86"/>
        <end position="107"/>
    </location>
</feature>
<comment type="subunit">
    <text evidence="9">Homopentamer.</text>
</comment>
<dbReference type="Pfam" id="PF01741">
    <property type="entry name" value="MscL"/>
    <property type="match status" value="1"/>
</dbReference>
<dbReference type="HAMAP" id="MF_00115">
    <property type="entry name" value="MscL"/>
    <property type="match status" value="1"/>
</dbReference>
<dbReference type="STRING" id="468056.SAMN05443549_101306"/>
<dbReference type="PRINTS" id="PR01264">
    <property type="entry name" value="MECHCHANNEL"/>
</dbReference>
<evidence type="ECO:0000256" key="2">
    <source>
        <dbReference type="ARBA" id="ARBA00022448"/>
    </source>
</evidence>
<keyword evidence="5 9" id="KW-1133">Transmembrane helix</keyword>
<feature type="transmembrane region" description="Helical" evidence="9">
    <location>
        <begin position="16"/>
        <end position="34"/>
    </location>
</feature>
<evidence type="ECO:0000256" key="7">
    <source>
        <dbReference type="ARBA" id="ARBA00023136"/>
    </source>
</evidence>
<dbReference type="OrthoDB" id="9810350at2"/>
<comment type="similarity">
    <text evidence="9">Belongs to the MscL family.</text>
</comment>
<keyword evidence="7 9" id="KW-0472">Membrane</keyword>
<sequence length="142" mass="15308">MGFVSDFKAFLMKGEIVNLATAVIVGGAFGKIVTSFTNDVLMPPIGLLLGKVDFKNLKIVLQDGTPAVLENGTEKVPAVAEVALNYGAFIQTVFDFVIIGFCIFMVLKAYEKTKKKEEAAPAAPAGPTQEELLTQIRDLLKK</sequence>
<evidence type="ECO:0000256" key="5">
    <source>
        <dbReference type="ARBA" id="ARBA00022989"/>
    </source>
</evidence>
<dbReference type="SUPFAM" id="SSF81330">
    <property type="entry name" value="Gated mechanosensitive channel"/>
    <property type="match status" value="1"/>
</dbReference>
<evidence type="ECO:0000256" key="1">
    <source>
        <dbReference type="ARBA" id="ARBA00004141"/>
    </source>
</evidence>
<keyword evidence="6 9" id="KW-0406">Ion transport</keyword>
<keyword evidence="3 9" id="KW-1003">Cell membrane</keyword>
<name>A0A1M5EEL6_9FLAO</name>
<dbReference type="PANTHER" id="PTHR30266">
    <property type="entry name" value="MECHANOSENSITIVE CHANNEL MSCL"/>
    <property type="match status" value="1"/>
</dbReference>
<dbReference type="NCBIfam" id="NF001843">
    <property type="entry name" value="PRK00567.1-4"/>
    <property type="match status" value="1"/>
</dbReference>
<evidence type="ECO:0000313" key="11">
    <source>
        <dbReference type="Proteomes" id="UP000184516"/>
    </source>
</evidence>
<gene>
    <name evidence="9" type="primary">mscL</name>
    <name evidence="10" type="ORF">SAMN05443549_101306</name>
</gene>
<evidence type="ECO:0000313" key="10">
    <source>
        <dbReference type="EMBL" id="SHF77600.1"/>
    </source>
</evidence>
<dbReference type="InterPro" id="IPR036019">
    <property type="entry name" value="MscL_channel"/>
</dbReference>
<dbReference type="InterPro" id="IPR001185">
    <property type="entry name" value="MS_channel"/>
</dbReference>
<accession>A0A1M5EEL6</accession>
<dbReference type="AlphaFoldDB" id="A0A1M5EEL6"/>
<evidence type="ECO:0000256" key="6">
    <source>
        <dbReference type="ARBA" id="ARBA00023065"/>
    </source>
</evidence>
<dbReference type="NCBIfam" id="TIGR00220">
    <property type="entry name" value="mscL"/>
    <property type="match status" value="1"/>
</dbReference>
<keyword evidence="2 9" id="KW-0813">Transport</keyword>
<dbReference type="GO" id="GO:0008381">
    <property type="term" value="F:mechanosensitive monoatomic ion channel activity"/>
    <property type="evidence" value="ECO:0007669"/>
    <property type="project" value="UniProtKB-UniRule"/>
</dbReference>
<comment type="function">
    <text evidence="9">Channel that opens in response to stretch forces in the membrane lipid bilayer. May participate in the regulation of osmotic pressure changes within the cell.</text>
</comment>
<evidence type="ECO:0000256" key="3">
    <source>
        <dbReference type="ARBA" id="ARBA00022475"/>
    </source>
</evidence>
<evidence type="ECO:0000256" key="4">
    <source>
        <dbReference type="ARBA" id="ARBA00022692"/>
    </source>
</evidence>
<comment type="subcellular location">
    <subcellularLocation>
        <location evidence="9">Cell membrane</location>
        <topology evidence="9">Multi-pass membrane protein</topology>
    </subcellularLocation>
    <subcellularLocation>
        <location evidence="1">Membrane</location>
        <topology evidence="1">Multi-pass membrane protein</topology>
    </subcellularLocation>
</comment>
<dbReference type="Proteomes" id="UP000184516">
    <property type="component" value="Unassembled WGS sequence"/>
</dbReference>
<protein>
    <recommendedName>
        <fullName evidence="9">Large-conductance mechanosensitive channel</fullName>
    </recommendedName>
</protein>
<dbReference type="EMBL" id="FQWB01000001">
    <property type="protein sequence ID" value="SHF77600.1"/>
    <property type="molecule type" value="Genomic_DNA"/>
</dbReference>
<dbReference type="PANTHER" id="PTHR30266:SF2">
    <property type="entry name" value="LARGE-CONDUCTANCE MECHANOSENSITIVE CHANNEL"/>
    <property type="match status" value="1"/>
</dbReference>
<dbReference type="RefSeq" id="WP_073367391.1">
    <property type="nucleotide sequence ID" value="NZ_FQWB01000001.1"/>
</dbReference>
<evidence type="ECO:0000256" key="9">
    <source>
        <dbReference type="HAMAP-Rule" id="MF_00115"/>
    </source>
</evidence>
<reference evidence="11" key="1">
    <citation type="submission" date="2016-11" db="EMBL/GenBank/DDBJ databases">
        <authorList>
            <person name="Varghese N."/>
            <person name="Submissions S."/>
        </authorList>
    </citation>
    <scope>NUCLEOTIDE SEQUENCE [LARGE SCALE GENOMIC DNA]</scope>
    <source>
        <strain evidence="11">DSM 19978</strain>
    </source>
</reference>
<keyword evidence="4 9" id="KW-0812">Transmembrane</keyword>
<organism evidence="10 11">
    <name type="scientific">Flavobacterium fluvii</name>
    <dbReference type="NCBI Taxonomy" id="468056"/>
    <lineage>
        <taxon>Bacteria</taxon>
        <taxon>Pseudomonadati</taxon>
        <taxon>Bacteroidota</taxon>
        <taxon>Flavobacteriia</taxon>
        <taxon>Flavobacteriales</taxon>
        <taxon>Flavobacteriaceae</taxon>
        <taxon>Flavobacterium</taxon>
    </lineage>
</organism>
<dbReference type="Gene3D" id="1.10.1200.120">
    <property type="entry name" value="Large-conductance mechanosensitive channel, MscL, domain 1"/>
    <property type="match status" value="1"/>
</dbReference>
<evidence type="ECO:0000256" key="8">
    <source>
        <dbReference type="ARBA" id="ARBA00023303"/>
    </source>
</evidence>
<keyword evidence="11" id="KW-1185">Reference proteome</keyword>
<dbReference type="InterPro" id="IPR037673">
    <property type="entry name" value="MSC/AndL"/>
</dbReference>
<proteinExistence type="inferred from homology"/>
<dbReference type="GO" id="GO:0005886">
    <property type="term" value="C:plasma membrane"/>
    <property type="evidence" value="ECO:0007669"/>
    <property type="project" value="UniProtKB-SubCell"/>
</dbReference>